<reference evidence="1 2" key="1">
    <citation type="submission" date="2016-10" db="EMBL/GenBank/DDBJ databases">
        <title>Pseudomonas lactis sp. nov. and Pseudomonas paralactis sp. nov., isolated from bovine raw milk.</title>
        <authorList>
            <person name="Von Neubeck M."/>
            <person name="Huptas C."/>
            <person name="Glueck C."/>
            <person name="Krewinkel M."/>
            <person name="Stoeckel M."/>
            <person name="Stressler T."/>
            <person name="Fischer L."/>
            <person name="Hinrichs J."/>
            <person name="Scherer S."/>
            <person name="Wenning M."/>
        </authorList>
    </citation>
    <scope>NUCLEOTIDE SEQUENCE [LARGE SCALE GENOMIC DNA]</scope>
    <source>
        <strain evidence="1 2">DSM 17516</strain>
    </source>
</reference>
<protein>
    <submittedName>
        <fullName evidence="1">Uncharacterized protein</fullName>
    </submittedName>
</protein>
<proteinExistence type="predicted"/>
<evidence type="ECO:0000313" key="2">
    <source>
        <dbReference type="Proteomes" id="UP000189295"/>
    </source>
</evidence>
<organism evidence="1 2">
    <name type="scientific">Pseudomonas cedrina subsp. cedrina</name>
    <dbReference type="NCBI Taxonomy" id="76762"/>
    <lineage>
        <taxon>Bacteria</taxon>
        <taxon>Pseudomonadati</taxon>
        <taxon>Pseudomonadota</taxon>
        <taxon>Gammaproteobacteria</taxon>
        <taxon>Pseudomonadales</taxon>
        <taxon>Pseudomonadaceae</taxon>
        <taxon>Pseudomonas</taxon>
    </lineage>
</organism>
<name>A0A1V2K6K7_PSECE</name>
<dbReference type="AlphaFoldDB" id="A0A1V2K6K7"/>
<gene>
    <name evidence="1" type="ORF">BLL36_16180</name>
</gene>
<dbReference type="RefSeq" id="WP_076952459.1">
    <property type="nucleotide sequence ID" value="NZ_MNPW01000007.1"/>
</dbReference>
<comment type="caution">
    <text evidence="1">The sequence shown here is derived from an EMBL/GenBank/DDBJ whole genome shotgun (WGS) entry which is preliminary data.</text>
</comment>
<accession>A0A1V2K6K7</accession>
<dbReference type="Proteomes" id="UP000189295">
    <property type="component" value="Unassembled WGS sequence"/>
</dbReference>
<dbReference type="EMBL" id="MNPW01000007">
    <property type="protein sequence ID" value="ONH53219.1"/>
    <property type="molecule type" value="Genomic_DNA"/>
</dbReference>
<dbReference type="OrthoDB" id="6984302at2"/>
<evidence type="ECO:0000313" key="1">
    <source>
        <dbReference type="EMBL" id="ONH53219.1"/>
    </source>
</evidence>
<sequence length="114" mass="12534">MPLPSIFLGVTVKQWVVLVTIGCAAAYLFNTQSETTPENLALEAFIRSQEQVAEQVGAVLDVALVRQVVAHPGYNTAGYQRSIFAVEGERGRLLVTLKQVEGEQEIEVTQIHRP</sequence>